<evidence type="ECO:0000313" key="6">
    <source>
        <dbReference type="EMBL" id="BAJ25896.1"/>
    </source>
</evidence>
<dbReference type="InterPro" id="IPR050834">
    <property type="entry name" value="Glycosyltransf_2"/>
</dbReference>
<reference evidence="6 8" key="1">
    <citation type="journal article" date="2010" name="DNA Res.">
        <title>Genome sequence of Kitasatospora setae NBRC 14216T: an evolutionary snapshot of the family Streptomycetaceae.</title>
        <authorList>
            <person name="Ichikawa N."/>
            <person name="Oguchi A."/>
            <person name="Ikeda H."/>
            <person name="Ishikawa J."/>
            <person name="Kitani S."/>
            <person name="Watanabe Y."/>
            <person name="Nakamura S."/>
            <person name="Katano Y."/>
            <person name="Kishi E."/>
            <person name="Sasagawa M."/>
            <person name="Ankai A."/>
            <person name="Fukui S."/>
            <person name="Hashimoto Y."/>
            <person name="Kamata S."/>
            <person name="Otoguro M."/>
            <person name="Tanikawa S."/>
            <person name="Nihira T."/>
            <person name="Horinouchi S."/>
            <person name="Ohnishi Y."/>
            <person name="Hayakawa M."/>
            <person name="Kuzuyama T."/>
            <person name="Arisawa A."/>
            <person name="Nomoto F."/>
            <person name="Miura H."/>
            <person name="Takahashi Y."/>
            <person name="Fujita N."/>
        </authorList>
    </citation>
    <scope>NUCLEOTIDE SEQUENCE [LARGE SCALE GENOMIC DNA]</scope>
    <source>
        <strain evidence="8">ATCC 33774 / DSM 43861 / JCM 3304 / KCC A-0304 / NBRC 14216 / KM-6054</strain>
        <strain evidence="6">KM-6054</strain>
    </source>
</reference>
<dbReference type="AlphaFoldDB" id="E4MZ03"/>
<protein>
    <recommendedName>
        <fullName evidence="5">Glycosyltransferase 2-like domain-containing protein</fullName>
    </recommendedName>
</protein>
<feature type="compositionally biased region" description="Basic and acidic residues" evidence="4">
    <location>
        <begin position="266"/>
        <end position="279"/>
    </location>
</feature>
<evidence type="ECO:0000313" key="7">
    <source>
        <dbReference type="EMBL" id="BAJ33382.1"/>
    </source>
</evidence>
<organism evidence="6 8">
    <name type="scientific">Kitasatospora setae (strain ATCC 33774 / DSM 43861 / JCM 3304 / KCC A-0304 / NBRC 14216 / KM-6054)</name>
    <name type="common">Streptomyces setae</name>
    <dbReference type="NCBI Taxonomy" id="452652"/>
    <lineage>
        <taxon>Bacteria</taxon>
        <taxon>Bacillati</taxon>
        <taxon>Actinomycetota</taxon>
        <taxon>Actinomycetes</taxon>
        <taxon>Kitasatosporales</taxon>
        <taxon>Streptomycetaceae</taxon>
        <taxon>Kitasatospora</taxon>
    </lineage>
</organism>
<evidence type="ECO:0000256" key="2">
    <source>
        <dbReference type="ARBA" id="ARBA00022676"/>
    </source>
</evidence>
<feature type="domain" description="Glycosyltransferase 2-like" evidence="5">
    <location>
        <begin position="11"/>
        <end position="121"/>
    </location>
</feature>
<dbReference type="Proteomes" id="UP000007076">
    <property type="component" value="Chromosome"/>
</dbReference>
<dbReference type="PATRIC" id="fig|452652.3.peg.39"/>
<dbReference type="InterPro" id="IPR029044">
    <property type="entry name" value="Nucleotide-diphossugar_trans"/>
</dbReference>
<feature type="region of interest" description="Disordered" evidence="4">
    <location>
        <begin position="248"/>
        <end position="279"/>
    </location>
</feature>
<evidence type="ECO:0000256" key="1">
    <source>
        <dbReference type="ARBA" id="ARBA00006739"/>
    </source>
</evidence>
<evidence type="ECO:0000256" key="3">
    <source>
        <dbReference type="ARBA" id="ARBA00022679"/>
    </source>
</evidence>
<dbReference type="HOGENOM" id="CLU_085736_0_0_11"/>
<dbReference type="eggNOG" id="COG0463">
    <property type="taxonomic scope" value="Bacteria"/>
</dbReference>
<dbReference type="SUPFAM" id="SSF53448">
    <property type="entry name" value="Nucleotide-diphospho-sugar transferases"/>
    <property type="match status" value="1"/>
</dbReference>
<keyword evidence="2" id="KW-0328">Glycosyltransferase</keyword>
<dbReference type="PANTHER" id="PTHR43685:SF5">
    <property type="entry name" value="GLYCOSYLTRANSFERASE EPSE-RELATED"/>
    <property type="match status" value="1"/>
</dbReference>
<sequence>MTGGTPLPLISVITPVHPDKHAFLSETWASVRRQALPPGWEWEWLVQQDGPDRPDGSVWDVLPRDPRIRTGSARAGGAGVARTMALARARGTLVRALDADDLLLPGALHRDVTALHRTGAAWCVSACLDLLPDGTLRPGPWDPPDGPLELAALRQRFEAGAFPLVGTHLTARTDLVRALGGWPAYPALEALAMVLFCAALAPGVMIAQPGGIYRKHPGMTTSEPSYHHETDFDALRRSILTRLDSPARAGFSWLPRQPGAPNPTPPEDRADPGPRRPGR</sequence>
<dbReference type="CAZy" id="GT2">
    <property type="family name" value="Glycosyltransferase Family 2"/>
</dbReference>
<dbReference type="KEGG" id="ksk:KSE_00430t"/>
<name>E4MZ03_KITSK</name>
<dbReference type="EMBL" id="AP010968">
    <property type="protein sequence ID" value="BAJ25896.1"/>
    <property type="molecule type" value="Genomic_DNA"/>
</dbReference>
<evidence type="ECO:0000259" key="5">
    <source>
        <dbReference type="Pfam" id="PF00535"/>
    </source>
</evidence>
<evidence type="ECO:0000313" key="8">
    <source>
        <dbReference type="Proteomes" id="UP000007076"/>
    </source>
</evidence>
<dbReference type="Pfam" id="PF00535">
    <property type="entry name" value="Glycos_transf_2"/>
    <property type="match status" value="1"/>
</dbReference>
<accession>E4MZ03</accession>
<dbReference type="KEGG" id="ksk:KSE_76300t"/>
<evidence type="ECO:0000256" key="4">
    <source>
        <dbReference type="SAM" id="MobiDB-lite"/>
    </source>
</evidence>
<dbReference type="EMBL" id="AP010968">
    <property type="protein sequence ID" value="BAJ33382.1"/>
    <property type="molecule type" value="Genomic_DNA"/>
</dbReference>
<dbReference type="InterPro" id="IPR001173">
    <property type="entry name" value="Glyco_trans_2-like"/>
</dbReference>
<dbReference type="PANTHER" id="PTHR43685">
    <property type="entry name" value="GLYCOSYLTRANSFERASE"/>
    <property type="match status" value="1"/>
</dbReference>
<dbReference type="GO" id="GO:0016757">
    <property type="term" value="F:glycosyltransferase activity"/>
    <property type="evidence" value="ECO:0007669"/>
    <property type="project" value="UniProtKB-KW"/>
</dbReference>
<comment type="similarity">
    <text evidence="1">Belongs to the glycosyltransferase 2 family.</text>
</comment>
<gene>
    <name evidence="6" type="ordered locus">KSE_00430t</name>
    <name evidence="7" type="ordered locus">KSE_76300t</name>
</gene>
<keyword evidence="3" id="KW-0808">Transferase</keyword>
<keyword evidence="8" id="KW-1185">Reference proteome</keyword>
<dbReference type="Gene3D" id="3.90.550.10">
    <property type="entry name" value="Spore Coat Polysaccharide Biosynthesis Protein SpsA, Chain A"/>
    <property type="match status" value="1"/>
</dbReference>
<proteinExistence type="inferred from homology"/>
<dbReference type="STRING" id="452652.KSE_00430t"/>